<protein>
    <submittedName>
        <fullName evidence="1">Peptidyl-prolyl cis-trans isomerase pin4</fullName>
    </submittedName>
</protein>
<proteinExistence type="predicted"/>
<gene>
    <name evidence="1" type="primary">PIN4_2</name>
    <name evidence="1" type="ORF">DSO57_1019046</name>
</gene>
<sequence length="335" mass="37713">MMDMEQPLASAVQQLNINNENGTSRPIEREQANSRKHTNFNQQRRPRKNFEARNGTSKAQSEELDYIPTAVVIKNIPFSVKRELLLDIFQQIGLPAPFALNYHLDNGVFRGLAFANFHTPEETSLVVSTLRGVELCGRKLRIEFKKTGGPERREDAAEPQSAGQSNKPREMPQEQTESGLDFDDLQTRVFYDQVASFYEDSSRAALIYPPTLDSVQRRLIHEIGERFGLYHYSTGVGSERHIRVSKTKPPITQAMASPKKPGTRRPVFSKGGAGESGPDMETSSRPFASKPFKRTQKASDLLAVYPIRQPLIPDLKNNFSARKNDVKPEPETIDA</sequence>
<organism evidence="1 2">
    <name type="scientific">Entomophthora muscae</name>
    <dbReference type="NCBI Taxonomy" id="34485"/>
    <lineage>
        <taxon>Eukaryota</taxon>
        <taxon>Fungi</taxon>
        <taxon>Fungi incertae sedis</taxon>
        <taxon>Zoopagomycota</taxon>
        <taxon>Entomophthoromycotina</taxon>
        <taxon>Entomophthoromycetes</taxon>
        <taxon>Entomophthorales</taxon>
        <taxon>Entomophthoraceae</taxon>
        <taxon>Entomophthora</taxon>
    </lineage>
</organism>
<accession>A0ACC2SGU5</accession>
<keyword evidence="1" id="KW-0413">Isomerase</keyword>
<name>A0ACC2SGU5_9FUNG</name>
<evidence type="ECO:0000313" key="2">
    <source>
        <dbReference type="Proteomes" id="UP001165960"/>
    </source>
</evidence>
<dbReference type="Proteomes" id="UP001165960">
    <property type="component" value="Unassembled WGS sequence"/>
</dbReference>
<comment type="caution">
    <text evidence="1">The sequence shown here is derived from an EMBL/GenBank/DDBJ whole genome shotgun (WGS) entry which is preliminary data.</text>
</comment>
<keyword evidence="2" id="KW-1185">Reference proteome</keyword>
<reference evidence="1" key="1">
    <citation type="submission" date="2022-04" db="EMBL/GenBank/DDBJ databases">
        <title>Genome of the entomopathogenic fungus Entomophthora muscae.</title>
        <authorList>
            <person name="Elya C."/>
            <person name="Lovett B.R."/>
            <person name="Lee E."/>
            <person name="Macias A.M."/>
            <person name="Hajek A.E."/>
            <person name="De Bivort B.L."/>
            <person name="Kasson M.T."/>
            <person name="De Fine Licht H.H."/>
            <person name="Stajich J.E."/>
        </authorList>
    </citation>
    <scope>NUCLEOTIDE SEQUENCE</scope>
    <source>
        <strain evidence="1">Berkeley</strain>
    </source>
</reference>
<evidence type="ECO:0000313" key="1">
    <source>
        <dbReference type="EMBL" id="KAJ9061594.1"/>
    </source>
</evidence>
<dbReference type="EMBL" id="QTSX02005055">
    <property type="protein sequence ID" value="KAJ9061594.1"/>
    <property type="molecule type" value="Genomic_DNA"/>
</dbReference>